<evidence type="ECO:0000256" key="3">
    <source>
        <dbReference type="ARBA" id="ARBA00022475"/>
    </source>
</evidence>
<accession>A0A0P0Z4E3</accession>
<dbReference type="NCBIfam" id="TIGR01129">
    <property type="entry name" value="secD"/>
    <property type="match status" value="1"/>
</dbReference>
<dbReference type="AlphaFoldDB" id="A0A0P0Z4E3"/>
<evidence type="ECO:0000259" key="15">
    <source>
        <dbReference type="Pfam" id="PF02355"/>
    </source>
</evidence>
<comment type="caution">
    <text evidence="13">Lacks conserved residue(s) required for the propagation of feature annotation.</text>
</comment>
<dbReference type="GO" id="GO:0005886">
    <property type="term" value="C:plasma membrane"/>
    <property type="evidence" value="ECO:0007669"/>
    <property type="project" value="UniProtKB-SubCell"/>
</dbReference>
<keyword evidence="8 13" id="KW-0811">Translocation</keyword>
<dbReference type="FunFam" id="1.20.1640.10:FF:000024">
    <property type="entry name" value="Multifunctional fusion protein"/>
    <property type="match status" value="1"/>
</dbReference>
<dbReference type="HAMAP" id="MF_01464_B">
    <property type="entry name" value="SecF_B"/>
    <property type="match status" value="1"/>
</dbReference>
<dbReference type="InterPro" id="IPR054384">
    <property type="entry name" value="SecDF_P1_head"/>
</dbReference>
<evidence type="ECO:0000256" key="5">
    <source>
        <dbReference type="ARBA" id="ARBA00022692"/>
    </source>
</evidence>
<comment type="similarity">
    <text evidence="14">Belongs to the SecD/SecF family. SecF subfamily.</text>
</comment>
<dbReference type="NCBIfam" id="NF009583">
    <property type="entry name" value="PRK13024.1-3"/>
    <property type="match status" value="1"/>
</dbReference>
<dbReference type="Gene3D" id="3.30.70.3400">
    <property type="match status" value="1"/>
</dbReference>
<dbReference type="NCBIfam" id="NF011315">
    <property type="entry name" value="PRK14726.1"/>
    <property type="match status" value="1"/>
</dbReference>
<comment type="subcellular location">
    <subcellularLocation>
        <location evidence="1 13">Cell membrane</location>
        <topology evidence="1 13">Multi-pass membrane protein</topology>
    </subcellularLocation>
</comment>
<dbReference type="GO" id="GO:0043952">
    <property type="term" value="P:protein transport by the Sec complex"/>
    <property type="evidence" value="ECO:0007669"/>
    <property type="project" value="UniProtKB-UniRule"/>
</dbReference>
<keyword evidence="5 13" id="KW-0812">Transmembrane</keyword>
<dbReference type="InterPro" id="IPR005791">
    <property type="entry name" value="SecD"/>
</dbReference>
<evidence type="ECO:0000256" key="14">
    <source>
        <dbReference type="HAMAP-Rule" id="MF_01464"/>
    </source>
</evidence>
<dbReference type="GO" id="GO:0006605">
    <property type="term" value="P:protein targeting"/>
    <property type="evidence" value="ECO:0007669"/>
    <property type="project" value="UniProtKB-UniRule"/>
</dbReference>
<evidence type="ECO:0000256" key="7">
    <source>
        <dbReference type="ARBA" id="ARBA00022989"/>
    </source>
</evidence>
<comment type="similarity">
    <text evidence="13">Belongs to the SecD/SecF family. SecD subfamily.</text>
</comment>
<dbReference type="FunFam" id="1.20.1640.10:FF:000004">
    <property type="entry name" value="Protein translocase subunit SecD"/>
    <property type="match status" value="1"/>
</dbReference>
<comment type="similarity">
    <text evidence="12">In the N-terminal section; belongs to the SecD/SecF family. SecD subfamily.</text>
</comment>
<dbReference type="InterPro" id="IPR022646">
    <property type="entry name" value="SecD/SecF_CS"/>
</dbReference>
<dbReference type="Pfam" id="PF21760">
    <property type="entry name" value="SecD_1st"/>
    <property type="match status" value="1"/>
</dbReference>
<evidence type="ECO:0000259" key="17">
    <source>
        <dbReference type="Pfam" id="PF22599"/>
    </source>
</evidence>
<organism evidence="18">
    <name type="scientific">Aureimonas frigidaquae</name>
    <dbReference type="NCBI Taxonomy" id="424757"/>
    <lineage>
        <taxon>Bacteria</taxon>
        <taxon>Pseudomonadati</taxon>
        <taxon>Pseudomonadota</taxon>
        <taxon>Alphaproteobacteria</taxon>
        <taxon>Hyphomicrobiales</taxon>
        <taxon>Aurantimonadaceae</taxon>
        <taxon>Aureimonas</taxon>
    </lineage>
</organism>
<comment type="similarity">
    <text evidence="11">In the C-terminal section; belongs to the SecD/SecF family. SecF subfamily.</text>
</comment>
<sequence length="869" mass="93340">MALAATGILTGTAMLYFSRWKTILIWLIVAIGVLFALPNLMSQRQLEALPDWLPNRPMTLGLDLQGGSYILLEVDRPSLVGARLTAIRDDVQTQLRNAGVGFTDLREVDGGVDFRLRDAAQAGAAREALRQLTEPFSTGMMAGGTITEANLVEPQPGSFRITLTDQGINYRLSTAVSQSIEVVRRRVDELGTTEPVIQRQGVDRIMVQVPGLQDPARLKALLNQTAQLTFRLVDTQHSAQAVAAGQEPAPAGSQLLYTTDNPPMPILVQRQVMVSGENLTDAQAGFDQQTNAAVVNIRFDSRGAQRFGAVTQQNVNRPFAIVLDDQVLSAPNIREPILGGQAQISGNFTVQTANDLAVLLRAGALPANLDIMEERTVGPGLGADSVAAGQMAGIVGGVFVIVFMFAAYGFLGLIANIALIVNIVLLVALLSVLGATLTLPGIAGIVLTMGMAVDSNVLIYERILEERKQGRSVVQSIDAGFHKAFGTIMDANITSLIAAAVLFFLGSGPVRGFAVTLALGILTTIFTAITLTRWMVAFWLKRRRPKEVHRGFFTFVPKATSIPFMAVRRVGFAITLLLSIASIGGLATMGLNYGIDFTGGTVIEAKSRGPEADVAAIRSALSPIIEGEVQVQEFGSAQDVLIRFGAQAADSETPQSSINAVRGALQADYDFERVEVVGPSVSNELAIAAVLGVLGAMLGIMIYVWVRFEWQFAIGAIVSTAHDVIMTIGFFVLTRAEFNLTSIAAVLTIVGYSLNDTIVVFDRMRENLRKYKKMPLDTLIDLSLNETLNRTIMTGATMILALVALYFFGGDVIRNFVAPMIVGVIVGVYSSVFIAGPMLIYFKLRPEKSTMAAEEAATARTDNGTPKEA</sequence>
<dbReference type="GO" id="GO:0065002">
    <property type="term" value="P:intracellular protein transmembrane transport"/>
    <property type="evidence" value="ECO:0007669"/>
    <property type="project" value="UniProtKB-UniRule"/>
</dbReference>
<dbReference type="Pfam" id="PF07549">
    <property type="entry name" value="Sec_GG"/>
    <property type="match status" value="2"/>
</dbReference>
<dbReference type="PANTHER" id="PTHR30081:SF1">
    <property type="entry name" value="PROTEIN TRANSLOCASE SUBUNIT SECD"/>
    <property type="match status" value="1"/>
</dbReference>
<evidence type="ECO:0000256" key="4">
    <source>
        <dbReference type="ARBA" id="ARBA00022519"/>
    </source>
</evidence>
<evidence type="ECO:0000256" key="11">
    <source>
        <dbReference type="ARBA" id="ARBA00060856"/>
    </source>
</evidence>
<dbReference type="Gene3D" id="3.30.1360.200">
    <property type="match status" value="1"/>
</dbReference>
<feature type="transmembrane region" description="Helical" evidence="13">
    <location>
        <begin position="517"/>
        <end position="540"/>
    </location>
</feature>
<evidence type="ECO:0000256" key="10">
    <source>
        <dbReference type="ARBA" id="ARBA00059018"/>
    </source>
</evidence>
<feature type="domain" description="Protein translocase subunit SecDF P1" evidence="16">
    <location>
        <begin position="176"/>
        <end position="234"/>
    </location>
</feature>
<feature type="transmembrane region" description="Helical" evidence="13">
    <location>
        <begin position="816"/>
        <end position="842"/>
    </location>
</feature>
<dbReference type="Pfam" id="PF02355">
    <property type="entry name" value="SecD_SecF_C"/>
    <property type="match status" value="2"/>
</dbReference>
<feature type="transmembrane region" description="Helical" evidence="13">
    <location>
        <begin position="391"/>
        <end position="410"/>
    </location>
</feature>
<keyword evidence="4" id="KW-0997">Cell inner membrane</keyword>
<keyword evidence="3 13" id="KW-1003">Cell membrane</keyword>
<evidence type="ECO:0000256" key="2">
    <source>
        <dbReference type="ARBA" id="ARBA00022448"/>
    </source>
</evidence>
<gene>
    <name evidence="14" type="primary">secF</name>
    <name evidence="13" type="synonym">secD</name>
</gene>
<keyword evidence="9 13" id="KW-0472">Membrane</keyword>
<feature type="domain" description="Protein export membrane protein SecD/SecF C-terminal" evidence="15">
    <location>
        <begin position="368"/>
        <end position="537"/>
    </location>
</feature>
<dbReference type="GO" id="GO:0015450">
    <property type="term" value="F:protein-transporting ATPase activity"/>
    <property type="evidence" value="ECO:0007669"/>
    <property type="project" value="InterPro"/>
</dbReference>
<dbReference type="HAMAP" id="MF_01463_B">
    <property type="entry name" value="SecD_B"/>
    <property type="match status" value="1"/>
</dbReference>
<feature type="domain" description="Protein export membrane protein SecD/SecF C-terminal" evidence="15">
    <location>
        <begin position="665"/>
        <end position="843"/>
    </location>
</feature>
<dbReference type="Gene3D" id="1.20.1640.10">
    <property type="entry name" value="Multidrug efflux transporter AcrB transmembrane domain"/>
    <property type="match status" value="2"/>
</dbReference>
<evidence type="ECO:0000313" key="18">
    <source>
        <dbReference type="EMBL" id="BAT28968.1"/>
    </source>
</evidence>
<dbReference type="Pfam" id="PF22599">
    <property type="entry name" value="SecDF_P1_head"/>
    <property type="match status" value="1"/>
</dbReference>
<feature type="transmembrane region" description="Helical" evidence="13">
    <location>
        <begin position="792"/>
        <end position="810"/>
    </location>
</feature>
<dbReference type="PANTHER" id="PTHR30081">
    <property type="entry name" value="PROTEIN-EXPORT MEMBRANE PROTEIN SEC"/>
    <property type="match status" value="1"/>
</dbReference>
<protein>
    <recommendedName>
        <fullName evidence="13 14">Multifunctional fusion protein</fullName>
    </recommendedName>
    <domain>
        <recommendedName>
            <fullName evidence="13">Protein translocase subunit SecD</fullName>
        </recommendedName>
    </domain>
    <domain>
        <recommendedName>
            <fullName evidence="14">Protein-export membrane protein SecF</fullName>
        </recommendedName>
    </domain>
</protein>
<evidence type="ECO:0000256" key="6">
    <source>
        <dbReference type="ARBA" id="ARBA00022927"/>
    </source>
</evidence>
<feature type="transmembrane region" description="Helical" evidence="13">
    <location>
        <begin position="23"/>
        <end position="41"/>
    </location>
</feature>
<keyword evidence="7 13" id="KW-1133">Transmembrane helix</keyword>
<dbReference type="InterPro" id="IPR022645">
    <property type="entry name" value="SecD/SecF_bac"/>
</dbReference>
<dbReference type="NCBIfam" id="TIGR00966">
    <property type="entry name" value="transloc_SecF"/>
    <property type="match status" value="1"/>
</dbReference>
<dbReference type="FunFam" id="3.30.70.3400:FF:000006">
    <property type="entry name" value="Protein translocase subunit SecD"/>
    <property type="match status" value="1"/>
</dbReference>
<proteinExistence type="inferred from homology"/>
<feature type="transmembrane region" description="Helical" evidence="13">
    <location>
        <begin position="685"/>
        <end position="706"/>
    </location>
</feature>
<dbReference type="InterPro" id="IPR022813">
    <property type="entry name" value="SecD/SecF_arch_bac"/>
</dbReference>
<feature type="transmembrane region" description="Helical" evidence="13">
    <location>
        <begin position="713"/>
        <end position="734"/>
    </location>
</feature>
<feature type="transmembrane region" description="Helical" evidence="13">
    <location>
        <begin position="740"/>
        <end position="761"/>
    </location>
</feature>
<feature type="domain" description="SecDF P1 head subdomain" evidence="17">
    <location>
        <begin position="254"/>
        <end position="367"/>
    </location>
</feature>
<evidence type="ECO:0000256" key="8">
    <source>
        <dbReference type="ARBA" id="ARBA00023010"/>
    </source>
</evidence>
<dbReference type="InterPro" id="IPR005665">
    <property type="entry name" value="SecF_bac"/>
</dbReference>
<evidence type="ECO:0000256" key="13">
    <source>
        <dbReference type="HAMAP-Rule" id="MF_01463"/>
    </source>
</evidence>
<evidence type="ECO:0000256" key="12">
    <source>
        <dbReference type="ARBA" id="ARBA00061053"/>
    </source>
</evidence>
<evidence type="ECO:0000259" key="16">
    <source>
        <dbReference type="Pfam" id="PF21760"/>
    </source>
</evidence>
<dbReference type="InterPro" id="IPR048631">
    <property type="entry name" value="SecD_1st"/>
</dbReference>
<dbReference type="FunFam" id="3.30.1360.200:FF:000002">
    <property type="entry name" value="Preprotein translocase subunit SecD"/>
    <property type="match status" value="1"/>
</dbReference>
<dbReference type="SUPFAM" id="SSF82866">
    <property type="entry name" value="Multidrug efflux transporter AcrB transmembrane domain"/>
    <property type="match status" value="2"/>
</dbReference>
<dbReference type="PRINTS" id="PR01755">
    <property type="entry name" value="SECFTRNLCASE"/>
</dbReference>
<feature type="transmembrane region" description="Helical" evidence="13">
    <location>
        <begin position="570"/>
        <end position="591"/>
    </location>
</feature>
<dbReference type="InterPro" id="IPR048634">
    <property type="entry name" value="SecD_SecF_C"/>
</dbReference>
<feature type="transmembrane region" description="Helical" evidence="13">
    <location>
        <begin position="484"/>
        <end position="505"/>
    </location>
</feature>
<dbReference type="InterPro" id="IPR055344">
    <property type="entry name" value="SecD_SecF_C_bact"/>
</dbReference>
<name>A0A0P0Z4E3_9HYPH</name>
<evidence type="ECO:0000256" key="1">
    <source>
        <dbReference type="ARBA" id="ARBA00004651"/>
    </source>
</evidence>
<keyword evidence="2 13" id="KW-0813">Transport</keyword>
<comment type="subunit">
    <text evidence="14">Forms a complex with SecD. Part of the essential Sec protein translocation apparatus which comprises SecA, SecYEG and auxiliary proteins SecDF-YajC and YidC.</text>
</comment>
<feature type="transmembrane region" description="Helical" evidence="13">
    <location>
        <begin position="417"/>
        <end position="436"/>
    </location>
</feature>
<dbReference type="EMBL" id="LC066377">
    <property type="protein sequence ID" value="BAT28968.1"/>
    <property type="molecule type" value="Genomic_DNA"/>
</dbReference>
<comment type="function">
    <text evidence="10 13">Part of the Sec protein translocase complex. Interacts with the SecYEG preprotein conducting channel. SecDF uses the proton motive force (PMF) to complete protein translocation after the ATP-dependent function of SecA.</text>
</comment>
<comment type="subunit">
    <text evidence="13">Forms a complex with SecF. Part of the essential Sec protein translocation apparatus which comprises SecA, SecYEG and auxiliary proteins SecDF-YajC and YidC.</text>
</comment>
<keyword evidence="6 13" id="KW-0653">Protein transport</keyword>
<dbReference type="NCBIfam" id="TIGR00916">
    <property type="entry name" value="2A0604s01"/>
    <property type="match status" value="2"/>
</dbReference>
<reference evidence="18" key="1">
    <citation type="journal article" date="2015" name="Proc. Natl. Acad. Sci. U.S.A.">
        <title>Bacterial clade with the ribosomal RNA operon on a small plasmid rather than the chromosome.</title>
        <authorList>
            <person name="Anda M."/>
            <person name="Ohtsubo Y."/>
            <person name="Okubo T."/>
            <person name="Sugawara M."/>
            <person name="Nagata Y."/>
            <person name="Tsuda M."/>
            <person name="Minamisawa K."/>
            <person name="Mitsui H."/>
        </authorList>
    </citation>
    <scope>NUCLEOTIDE SEQUENCE</scope>
    <source>
        <strain evidence="18">JCM 14755</strain>
    </source>
</reference>
<evidence type="ECO:0000256" key="9">
    <source>
        <dbReference type="ARBA" id="ARBA00023136"/>
    </source>
</evidence>